<organism evidence="6 7">
    <name type="scientific">Cellulomonas avistercoris</name>
    <dbReference type="NCBI Taxonomy" id="2762242"/>
    <lineage>
        <taxon>Bacteria</taxon>
        <taxon>Bacillati</taxon>
        <taxon>Actinomycetota</taxon>
        <taxon>Actinomycetes</taxon>
        <taxon>Micrococcales</taxon>
        <taxon>Cellulomonadaceae</taxon>
        <taxon>Cellulomonas</taxon>
    </lineage>
</organism>
<dbReference type="Pfam" id="PF22666">
    <property type="entry name" value="Glyco_hydro_2_N2"/>
    <property type="match status" value="1"/>
</dbReference>
<keyword evidence="7" id="KW-1185">Reference proteome</keyword>
<comment type="caution">
    <text evidence="6">The sequence shown here is derived from an EMBL/GenBank/DDBJ whole genome shotgun (WGS) entry which is preliminary data.</text>
</comment>
<accession>A0ABR8QAW1</accession>
<dbReference type="InterPro" id="IPR017853">
    <property type="entry name" value="GH"/>
</dbReference>
<evidence type="ECO:0000256" key="2">
    <source>
        <dbReference type="ARBA" id="ARBA00012754"/>
    </source>
</evidence>
<dbReference type="InterPro" id="IPR013783">
    <property type="entry name" value="Ig-like_fold"/>
</dbReference>
<dbReference type="InterPro" id="IPR036156">
    <property type="entry name" value="Beta-gal/glucu_dom_sf"/>
</dbReference>
<reference evidence="6 7" key="1">
    <citation type="submission" date="2020-08" db="EMBL/GenBank/DDBJ databases">
        <title>A Genomic Blueprint of the Chicken Gut Microbiome.</title>
        <authorList>
            <person name="Gilroy R."/>
            <person name="Ravi A."/>
            <person name="Getino M."/>
            <person name="Pursley I."/>
            <person name="Horton D.L."/>
            <person name="Alikhan N.-F."/>
            <person name="Baker D."/>
            <person name="Gharbi K."/>
            <person name="Hall N."/>
            <person name="Watson M."/>
            <person name="Adriaenssens E.M."/>
            <person name="Foster-Nyarko E."/>
            <person name="Jarju S."/>
            <person name="Secka A."/>
            <person name="Antonio M."/>
            <person name="Oren A."/>
            <person name="Chaudhuri R."/>
            <person name="La Ragione R.M."/>
            <person name="Hildebrand F."/>
            <person name="Pallen M.J."/>
        </authorList>
    </citation>
    <scope>NUCLEOTIDE SEQUENCE [LARGE SCALE GENOMIC DNA]</scope>
    <source>
        <strain evidence="6 7">Sa3CUA2</strain>
    </source>
</reference>
<evidence type="ECO:0000313" key="6">
    <source>
        <dbReference type="EMBL" id="MBD7917552.1"/>
    </source>
</evidence>
<keyword evidence="3 6" id="KW-0378">Hydrolase</keyword>
<comment type="catalytic activity">
    <reaction evidence="1">
        <text>Hydrolysis of terminal, non-reducing beta-D-mannose residues in beta-D-mannosides.</text>
        <dbReference type="EC" id="3.2.1.25"/>
    </reaction>
</comment>
<name>A0ABR8QAW1_9CELL</name>
<dbReference type="SUPFAM" id="SSF49785">
    <property type="entry name" value="Galactose-binding domain-like"/>
    <property type="match status" value="1"/>
</dbReference>
<dbReference type="EMBL" id="JACSQV010000003">
    <property type="protein sequence ID" value="MBD7917552.1"/>
    <property type="molecule type" value="Genomic_DNA"/>
</dbReference>
<dbReference type="EC" id="3.2.1.25" evidence="2"/>
<dbReference type="InterPro" id="IPR008979">
    <property type="entry name" value="Galactose-bd-like_sf"/>
</dbReference>
<dbReference type="Gene3D" id="3.20.20.80">
    <property type="entry name" value="Glycosidases"/>
    <property type="match status" value="1"/>
</dbReference>
<gene>
    <name evidence="6" type="ORF">H9657_04565</name>
</gene>
<dbReference type="Proteomes" id="UP000604241">
    <property type="component" value="Unassembled WGS sequence"/>
</dbReference>
<dbReference type="Gene3D" id="2.60.40.10">
    <property type="entry name" value="Immunoglobulins"/>
    <property type="match status" value="1"/>
</dbReference>
<dbReference type="Gene3D" id="2.60.120.260">
    <property type="entry name" value="Galactose-binding domain-like"/>
    <property type="match status" value="1"/>
</dbReference>
<evidence type="ECO:0000256" key="4">
    <source>
        <dbReference type="ARBA" id="ARBA00023295"/>
    </source>
</evidence>
<keyword evidence="4" id="KW-0326">Glycosidase</keyword>
<evidence type="ECO:0000256" key="1">
    <source>
        <dbReference type="ARBA" id="ARBA00000829"/>
    </source>
</evidence>
<evidence type="ECO:0000259" key="5">
    <source>
        <dbReference type="Pfam" id="PF22666"/>
    </source>
</evidence>
<dbReference type="GO" id="GO:0016787">
    <property type="term" value="F:hydrolase activity"/>
    <property type="evidence" value="ECO:0007669"/>
    <property type="project" value="UniProtKB-KW"/>
</dbReference>
<feature type="domain" description="Beta-mannosidase-like galactose-binding" evidence="5">
    <location>
        <begin position="34"/>
        <end position="187"/>
    </location>
</feature>
<dbReference type="PANTHER" id="PTHR43730">
    <property type="entry name" value="BETA-MANNOSIDASE"/>
    <property type="match status" value="1"/>
</dbReference>
<dbReference type="SUPFAM" id="SSF49303">
    <property type="entry name" value="beta-Galactosidase/glucuronidase domain"/>
    <property type="match status" value="1"/>
</dbReference>
<dbReference type="RefSeq" id="WP_191780820.1">
    <property type="nucleotide sequence ID" value="NZ_JACSQV010000003.1"/>
</dbReference>
<dbReference type="PANTHER" id="PTHR43730:SF1">
    <property type="entry name" value="BETA-MANNOSIDASE"/>
    <property type="match status" value="1"/>
</dbReference>
<proteinExistence type="predicted"/>
<sequence length="824" mass="89592">MDQDVLDEGWTLTAVAATLPPGLPAGLAQRLRAGVPARVPGTTHTDLLAAGLVPDPDGREGDLAWMNRVDWVYARLLTTGPAAPDERVDLVLEGVDTVATIYLGSTLLASTANQHRTYRIDLREHLHGDPQLLRVELASALTHAEAEEARLGPRPRVHPQPFPLVRKMARSFGRDREPGLQTAGLWRPVRVERWRVARLATVRPLVTVEPDGTARVQVHVDVERSGLTGGHVPLVVAARVAGAETVAEVHAGALRTTARLEVPHAPLWWPAGHGAQPLHDLHVELRAADPGAPAGPRGTGPPLGCWSRRIGFRTVELDTAPDDQGSAFTLRVNGRSVSVRGAGWVPDDHLLTRVTRTRLARRLDQALGARLNLLRVRGSGIYESQDFYELCDERGLLVWQDFLLACAAYPEESPLREEIEAEAREHVARLTPHPSLVVWNGGDEYLWAYRDRGWHRELDGRTWGRRYATEVLPAVVAELDPTRPYVVNSPSSPGFDVDDVHPNDLDHGTHHHGEVGSCLGDTAYRDEVPRFCADLGFPGPPTWATLQRAVRASDRAVVGAPAGLDDRLWAAQLTQARAVRGGIEHHRSWWPTTAGVIVRQLNDCRPVTSSSAIDGDGRPKPLWWAMRAAFAERLVTVQPRDGRETLVAVNDTPVLWKAVAVLERQTLEGHLLARTELPLTVGAWSVGTFPIAATLRTPGDATREVLVVTLDGRRAAHTWVEDVDLALDPAPYDARVHPVQDGYHVEVTARSLARDLTLLVDRVDPAASVDAALVTLPAGATTTFRVRSTEVLDPTTLVAPPVLRSANDLVVPARAAGAAGAAGP</sequence>
<evidence type="ECO:0000256" key="3">
    <source>
        <dbReference type="ARBA" id="ARBA00022801"/>
    </source>
</evidence>
<dbReference type="InterPro" id="IPR050887">
    <property type="entry name" value="Beta-mannosidase_GH2"/>
</dbReference>
<dbReference type="SUPFAM" id="SSF51445">
    <property type="entry name" value="(Trans)glycosidases"/>
    <property type="match status" value="1"/>
</dbReference>
<dbReference type="InterPro" id="IPR054593">
    <property type="entry name" value="Beta-mannosidase-like_N2"/>
</dbReference>
<protein>
    <recommendedName>
        <fullName evidence="2">beta-mannosidase</fullName>
        <ecNumber evidence="2">3.2.1.25</ecNumber>
    </recommendedName>
</protein>
<evidence type="ECO:0000313" key="7">
    <source>
        <dbReference type="Proteomes" id="UP000604241"/>
    </source>
</evidence>